<feature type="region of interest" description="Disordered" evidence="1">
    <location>
        <begin position="80"/>
        <end position="112"/>
    </location>
</feature>
<gene>
    <name evidence="2" type="ORF">AFUB_100270</name>
</gene>
<dbReference type="HOGENOM" id="CLU_2145310_0_0_1"/>
<organism evidence="2 3">
    <name type="scientific">Aspergillus fumigatus (strain CBS 144.89 / FGSC A1163 / CEA10)</name>
    <name type="common">Neosartorya fumigata</name>
    <dbReference type="NCBI Taxonomy" id="451804"/>
    <lineage>
        <taxon>Eukaryota</taxon>
        <taxon>Fungi</taxon>
        <taxon>Dikarya</taxon>
        <taxon>Ascomycota</taxon>
        <taxon>Pezizomycotina</taxon>
        <taxon>Eurotiomycetes</taxon>
        <taxon>Eurotiomycetidae</taxon>
        <taxon>Eurotiales</taxon>
        <taxon>Aspergillaceae</taxon>
        <taxon>Aspergillus</taxon>
        <taxon>Aspergillus subgen. Fumigati</taxon>
    </lineage>
</organism>
<accession>B0YET1</accession>
<evidence type="ECO:0000313" key="2">
    <source>
        <dbReference type="EMBL" id="EDP47425.1"/>
    </source>
</evidence>
<name>B0YET1_ASPFC</name>
<evidence type="ECO:0000256" key="1">
    <source>
        <dbReference type="SAM" id="MobiDB-lite"/>
    </source>
</evidence>
<evidence type="ECO:0000313" key="3">
    <source>
        <dbReference type="Proteomes" id="UP000001699"/>
    </source>
</evidence>
<dbReference type="EMBL" id="DS499603">
    <property type="protein sequence ID" value="EDP47425.1"/>
    <property type="molecule type" value="Genomic_DNA"/>
</dbReference>
<dbReference type="Proteomes" id="UP000001699">
    <property type="component" value="Unassembled WGS sequence"/>
</dbReference>
<dbReference type="VEuPathDB" id="FungiDB:AFUB_100270"/>
<sequence>MSSIPRTSRMVFVNRNTCLFNDRIAINNSLLSCPDDPDPGFSLVASRWQTVEPSSVHFLTHGRQGESVAITDLVESGGTVGAARRRAGPGAGAGTGPGAAERVDRGSAGGGG</sequence>
<protein>
    <submittedName>
        <fullName evidence="2">Uncharacterized protein</fullName>
    </submittedName>
</protein>
<dbReference type="AlphaFoldDB" id="B0YET1"/>
<proteinExistence type="predicted"/>
<keyword evidence="3" id="KW-1185">Reference proteome</keyword>
<reference evidence="2 3" key="1">
    <citation type="journal article" date="2008" name="PLoS Genet.">
        <title>Genomic islands in the pathogenic filamentous fungus Aspergillus fumigatus.</title>
        <authorList>
            <person name="Fedorova N.D."/>
            <person name="Khaldi N."/>
            <person name="Joardar V.S."/>
            <person name="Maiti R."/>
            <person name="Amedeo P."/>
            <person name="Anderson M.J."/>
            <person name="Crabtree J."/>
            <person name="Silva J.C."/>
            <person name="Badger J.H."/>
            <person name="Albarraq A."/>
            <person name="Angiuoli S."/>
            <person name="Bussey H."/>
            <person name="Bowyer P."/>
            <person name="Cotty P.J."/>
            <person name="Dyer P.S."/>
            <person name="Egan A."/>
            <person name="Galens K."/>
            <person name="Fraser-Liggett C.M."/>
            <person name="Haas B.J."/>
            <person name="Inman J.M."/>
            <person name="Kent R."/>
            <person name="Lemieux S."/>
            <person name="Malavazi I."/>
            <person name="Orvis J."/>
            <person name="Roemer T."/>
            <person name="Ronning C.M."/>
            <person name="Sundaram J.P."/>
            <person name="Sutton G."/>
            <person name="Turner G."/>
            <person name="Venter J.C."/>
            <person name="White O.R."/>
            <person name="Whitty B.R."/>
            <person name="Youngman P."/>
            <person name="Wolfe K.H."/>
            <person name="Goldman G.H."/>
            <person name="Wortman J.R."/>
            <person name="Jiang B."/>
            <person name="Denning D.W."/>
            <person name="Nierman W.C."/>
        </authorList>
    </citation>
    <scope>NUCLEOTIDE SEQUENCE [LARGE SCALE GENOMIC DNA]</scope>
    <source>
        <strain evidence="3">CBS 144.89 / FGSC A1163 / CEA10</strain>
    </source>
</reference>